<comment type="caution">
    <text evidence="1">The sequence shown here is derived from an EMBL/GenBank/DDBJ whole genome shotgun (WGS) entry which is preliminary data.</text>
</comment>
<sequence length="109" mass="12685">MAAPGFHVSRQPKCHGTTRKLRYSCDDNRLGICKAKECYFIKVASRWMRDADRVCSLLDLQHHVIDTPSNHHRQKVFRVGCHRRCFKSSSTESGPCRLIKQICSRCKFF</sequence>
<evidence type="ECO:0000313" key="2">
    <source>
        <dbReference type="Proteomes" id="UP000825935"/>
    </source>
</evidence>
<organism evidence="1 2">
    <name type="scientific">Ceratopteris richardii</name>
    <name type="common">Triangle waterfern</name>
    <dbReference type="NCBI Taxonomy" id="49495"/>
    <lineage>
        <taxon>Eukaryota</taxon>
        <taxon>Viridiplantae</taxon>
        <taxon>Streptophyta</taxon>
        <taxon>Embryophyta</taxon>
        <taxon>Tracheophyta</taxon>
        <taxon>Polypodiopsida</taxon>
        <taxon>Polypodiidae</taxon>
        <taxon>Polypodiales</taxon>
        <taxon>Pteridineae</taxon>
        <taxon>Pteridaceae</taxon>
        <taxon>Parkerioideae</taxon>
        <taxon>Ceratopteris</taxon>
    </lineage>
</organism>
<protein>
    <submittedName>
        <fullName evidence="1">Uncharacterized protein</fullName>
    </submittedName>
</protein>
<dbReference type="EMBL" id="CM035421">
    <property type="protein sequence ID" value="KAH7388348.1"/>
    <property type="molecule type" value="Genomic_DNA"/>
</dbReference>
<keyword evidence="2" id="KW-1185">Reference proteome</keyword>
<accession>A0A8T2T1Q4</accession>
<name>A0A8T2T1Q4_CERRI</name>
<evidence type="ECO:0000313" key="1">
    <source>
        <dbReference type="EMBL" id="KAH7388348.1"/>
    </source>
</evidence>
<gene>
    <name evidence="1" type="ORF">KP509_16G071300</name>
</gene>
<dbReference type="Proteomes" id="UP000825935">
    <property type="component" value="Chromosome 16"/>
</dbReference>
<proteinExistence type="predicted"/>
<dbReference type="AlphaFoldDB" id="A0A8T2T1Q4"/>
<reference evidence="1" key="1">
    <citation type="submission" date="2021-08" db="EMBL/GenBank/DDBJ databases">
        <title>WGS assembly of Ceratopteris richardii.</title>
        <authorList>
            <person name="Marchant D.B."/>
            <person name="Chen G."/>
            <person name="Jenkins J."/>
            <person name="Shu S."/>
            <person name="Leebens-Mack J."/>
            <person name="Grimwood J."/>
            <person name="Schmutz J."/>
            <person name="Soltis P."/>
            <person name="Soltis D."/>
            <person name="Chen Z.-H."/>
        </authorList>
    </citation>
    <scope>NUCLEOTIDE SEQUENCE</scope>
    <source>
        <strain evidence="1">Whitten #5841</strain>
        <tissue evidence="1">Leaf</tissue>
    </source>
</reference>